<keyword evidence="1" id="KW-0472">Membrane</keyword>
<dbReference type="Pfam" id="PF26629">
    <property type="entry name" value="GT2_TM_C"/>
    <property type="match status" value="1"/>
</dbReference>
<dbReference type="InterPro" id="IPR001173">
    <property type="entry name" value="Glyco_trans_2-like"/>
</dbReference>
<evidence type="ECO:0000259" key="3">
    <source>
        <dbReference type="Pfam" id="PF26629"/>
    </source>
</evidence>
<dbReference type="RefSeq" id="WP_230779815.1">
    <property type="nucleotide sequence ID" value="NZ_JAJNCT010000030.1"/>
</dbReference>
<evidence type="ECO:0000313" key="4">
    <source>
        <dbReference type="EMBL" id="MCD2167616.1"/>
    </source>
</evidence>
<evidence type="ECO:0000256" key="1">
    <source>
        <dbReference type="SAM" id="Phobius"/>
    </source>
</evidence>
<keyword evidence="5" id="KW-1185">Reference proteome</keyword>
<accession>A0AAW4Y3G5</accession>
<dbReference type="CDD" id="cd04179">
    <property type="entry name" value="DPM_DPG-synthase_like"/>
    <property type="match status" value="1"/>
</dbReference>
<protein>
    <submittedName>
        <fullName evidence="4">Glycosyltransferase family 2 protein</fullName>
    </submittedName>
</protein>
<dbReference type="PANTHER" id="PTHR48090">
    <property type="entry name" value="UNDECAPRENYL-PHOSPHATE 4-DEOXY-4-FORMAMIDO-L-ARABINOSE TRANSFERASE-RELATED"/>
    <property type="match status" value="1"/>
</dbReference>
<dbReference type="EMBL" id="JAJNCT010000030">
    <property type="protein sequence ID" value="MCD2167616.1"/>
    <property type="molecule type" value="Genomic_DNA"/>
</dbReference>
<sequence length="392" mass="42574">MELTILMPCLNEALTVEKCVRSALDFIQRSGIDGEVLIADNGSSDGSKMLANRAGARVVDICERGYGAALLGGIKSARGKYIIMGDADDSYDFSNLQGFVAELRAGAQLVMGNRFKGGIEPGAMPFLHRWLGNPVLSALGRLFFRLPVGDFHCGLRGFETKAIREIHLTGTGMEFATEMVAKAAMAGLRVVEVATTLKPDGRDRPPHLRTWRDGWRHLRFMLLFSPLWLFLLPGGLLLMLSVVGLLALWQGPVRLGPLGLDVHTMMFCSIGTMLGFLAIQWGSMIQWLGAKSGMRPQPSNQLVKMVSRFCSIETGLFAGLALFLPGLWWALVLTNTWAQQGFGTIFEADVLRNVILAGTLMVIGAQTIGGSLFAGALRAVIDSGFMRLRAGN</sequence>
<dbReference type="InterPro" id="IPR029044">
    <property type="entry name" value="Nucleotide-diphossugar_trans"/>
</dbReference>
<keyword evidence="1" id="KW-0812">Transmembrane</keyword>
<dbReference type="InterPro" id="IPR058718">
    <property type="entry name" value="Agl6_TM_C"/>
</dbReference>
<evidence type="ECO:0000259" key="2">
    <source>
        <dbReference type="Pfam" id="PF00535"/>
    </source>
</evidence>
<proteinExistence type="predicted"/>
<reference evidence="4 5" key="1">
    <citation type="submission" date="2021-11" db="EMBL/GenBank/DDBJ databases">
        <title>Genome sequence.</title>
        <authorList>
            <person name="Sun Q."/>
        </authorList>
    </citation>
    <scope>NUCLEOTIDE SEQUENCE [LARGE SCALE GENOMIC DNA]</scope>
    <source>
        <strain evidence="4 5">KCTC 12005</strain>
    </source>
</reference>
<dbReference type="InterPro" id="IPR050256">
    <property type="entry name" value="Glycosyltransferase_2"/>
</dbReference>
<comment type="caution">
    <text evidence="4">The sequence shown here is derived from an EMBL/GenBank/DDBJ whole genome shotgun (WGS) entry which is preliminary data.</text>
</comment>
<dbReference type="SUPFAM" id="SSF53448">
    <property type="entry name" value="Nucleotide-diphospho-sugar transferases"/>
    <property type="match status" value="1"/>
</dbReference>
<feature type="transmembrane region" description="Helical" evidence="1">
    <location>
        <begin position="220"/>
        <end position="249"/>
    </location>
</feature>
<gene>
    <name evidence="4" type="ORF">LPW39_21070</name>
</gene>
<dbReference type="AlphaFoldDB" id="A0AAW4Y3G5"/>
<feature type="transmembrane region" description="Helical" evidence="1">
    <location>
        <begin position="354"/>
        <end position="381"/>
    </location>
</feature>
<evidence type="ECO:0000313" key="5">
    <source>
        <dbReference type="Proteomes" id="UP001199260"/>
    </source>
</evidence>
<feature type="domain" description="Glycosyltransferase 2-like" evidence="2">
    <location>
        <begin position="4"/>
        <end position="166"/>
    </location>
</feature>
<dbReference type="PANTHER" id="PTHR48090:SF7">
    <property type="entry name" value="RFBJ PROTEIN"/>
    <property type="match status" value="1"/>
</dbReference>
<dbReference type="Proteomes" id="UP001199260">
    <property type="component" value="Unassembled WGS sequence"/>
</dbReference>
<feature type="transmembrane region" description="Helical" evidence="1">
    <location>
        <begin position="309"/>
        <end position="334"/>
    </location>
</feature>
<name>A0AAW4Y3G5_9BURK</name>
<feature type="domain" description="Low-salt glycan biosynthesis hexosyltransferase Agl6 C-terminal transmembrane region" evidence="3">
    <location>
        <begin position="287"/>
        <end position="377"/>
    </location>
</feature>
<organism evidence="4 5">
    <name type="scientific">Comamonas koreensis</name>
    <dbReference type="NCBI Taxonomy" id="160825"/>
    <lineage>
        <taxon>Bacteria</taxon>
        <taxon>Pseudomonadati</taxon>
        <taxon>Pseudomonadota</taxon>
        <taxon>Betaproteobacteria</taxon>
        <taxon>Burkholderiales</taxon>
        <taxon>Comamonadaceae</taxon>
        <taxon>Comamonas</taxon>
    </lineage>
</organism>
<dbReference type="Pfam" id="PF00535">
    <property type="entry name" value="Glycos_transf_2"/>
    <property type="match status" value="1"/>
</dbReference>
<dbReference type="Gene3D" id="3.90.550.10">
    <property type="entry name" value="Spore Coat Polysaccharide Biosynthesis Protein SpsA, Chain A"/>
    <property type="match status" value="1"/>
</dbReference>
<feature type="transmembrane region" description="Helical" evidence="1">
    <location>
        <begin position="264"/>
        <end position="288"/>
    </location>
</feature>
<keyword evidence="1" id="KW-1133">Transmembrane helix</keyword>